<dbReference type="InterPro" id="IPR013784">
    <property type="entry name" value="Carb-bd-like_fold"/>
</dbReference>
<gene>
    <name evidence="10" type="primary">pulA</name>
    <name evidence="10" type="ORF">ACFOZ5_13285</name>
</gene>
<keyword evidence="11" id="KW-1185">Reference proteome</keyword>
<dbReference type="InterPro" id="IPR005323">
    <property type="entry name" value="CBM41_pullulanase"/>
</dbReference>
<name>A0ABV8QKR7_9GAMM</name>
<dbReference type="PANTHER" id="PTHR43002">
    <property type="entry name" value="GLYCOGEN DEBRANCHING ENZYME"/>
    <property type="match status" value="1"/>
</dbReference>
<dbReference type="InterPro" id="IPR004193">
    <property type="entry name" value="Glyco_hydro_13_N"/>
</dbReference>
<dbReference type="InterPro" id="IPR011839">
    <property type="entry name" value="Pullul_strch"/>
</dbReference>
<dbReference type="Gene3D" id="2.60.40.10">
    <property type="entry name" value="Immunoglobulins"/>
    <property type="match status" value="1"/>
</dbReference>
<comment type="caution">
    <text evidence="10">The sequence shown here is derived from an EMBL/GenBank/DDBJ whole genome shotgun (WGS) entry which is preliminary data.</text>
</comment>
<evidence type="ECO:0000259" key="9">
    <source>
        <dbReference type="SMART" id="SM00642"/>
    </source>
</evidence>
<accession>A0ABV8QKR7</accession>
<dbReference type="InterPro" id="IPR006047">
    <property type="entry name" value="GH13_cat_dom"/>
</dbReference>
<evidence type="ECO:0000313" key="10">
    <source>
        <dbReference type="EMBL" id="MFC4260008.1"/>
    </source>
</evidence>
<keyword evidence="3" id="KW-0378">Hydrolase</keyword>
<evidence type="ECO:0000256" key="3">
    <source>
        <dbReference type="ARBA" id="ARBA00022801"/>
    </source>
</evidence>
<dbReference type="Pfam" id="PF18494">
    <property type="entry name" value="Pullulanase_Ins"/>
    <property type="match status" value="1"/>
</dbReference>
<dbReference type="SUPFAM" id="SSF49452">
    <property type="entry name" value="Starch-binding domain-like"/>
    <property type="match status" value="1"/>
</dbReference>
<dbReference type="NCBIfam" id="TIGR02103">
    <property type="entry name" value="pullul_strch"/>
    <property type="match status" value="1"/>
</dbReference>
<dbReference type="Pfam" id="PF03714">
    <property type="entry name" value="PUD"/>
    <property type="match status" value="1"/>
</dbReference>
<dbReference type="RefSeq" id="WP_379888100.1">
    <property type="nucleotide sequence ID" value="NZ_JBHSDI010000016.1"/>
</dbReference>
<dbReference type="Pfam" id="PF02922">
    <property type="entry name" value="CBM_48"/>
    <property type="match status" value="1"/>
</dbReference>
<dbReference type="InterPro" id="IPR040671">
    <property type="entry name" value="Pullulanase_N2"/>
</dbReference>
<dbReference type="Pfam" id="PF11852">
    <property type="entry name" value="Pullul_strch_C"/>
    <property type="match status" value="1"/>
</dbReference>
<dbReference type="InterPro" id="IPR024561">
    <property type="entry name" value="Pullul_strch_C"/>
</dbReference>
<evidence type="ECO:0000256" key="7">
    <source>
        <dbReference type="ARBA" id="ARBA00029618"/>
    </source>
</evidence>
<dbReference type="EMBL" id="JBHSDI010000016">
    <property type="protein sequence ID" value="MFC4260008.1"/>
    <property type="molecule type" value="Genomic_DNA"/>
</dbReference>
<evidence type="ECO:0000313" key="11">
    <source>
        <dbReference type="Proteomes" id="UP001595798"/>
    </source>
</evidence>
<dbReference type="InterPro" id="IPR014756">
    <property type="entry name" value="Ig_E-set"/>
</dbReference>
<dbReference type="Gene3D" id="2.60.40.1130">
    <property type="entry name" value="Rab geranylgeranyltransferase alpha-subunit, insert domain"/>
    <property type="match status" value="1"/>
</dbReference>
<proteinExistence type="inferred from homology"/>
<evidence type="ECO:0000256" key="2">
    <source>
        <dbReference type="ARBA" id="ARBA00022729"/>
    </source>
</evidence>
<dbReference type="Gene3D" id="3.20.20.80">
    <property type="entry name" value="Glycosidases"/>
    <property type="match status" value="1"/>
</dbReference>
<dbReference type="SMART" id="SM00642">
    <property type="entry name" value="Aamy"/>
    <property type="match status" value="1"/>
</dbReference>
<feature type="domain" description="Glycosyl hydrolase family 13 catalytic" evidence="9">
    <location>
        <begin position="520"/>
        <end position="908"/>
    </location>
</feature>
<dbReference type="InterPro" id="IPR017853">
    <property type="entry name" value="GH"/>
</dbReference>
<dbReference type="SUPFAM" id="SSF81296">
    <property type="entry name" value="E set domains"/>
    <property type="match status" value="2"/>
</dbReference>
<protein>
    <recommendedName>
        <fullName evidence="6">pullulanase</fullName>
        <ecNumber evidence="6">3.2.1.41</ecNumber>
    </recommendedName>
    <alternativeName>
        <fullName evidence="7">Alpha-dextrin endo-1,6-alpha-glucosidase</fullName>
    </alternativeName>
    <alternativeName>
        <fullName evidence="8">Pullulan 6-glucanohydrolase</fullName>
    </alternativeName>
</protein>
<keyword evidence="4" id="KW-0326">Glycosidase</keyword>
<evidence type="ECO:0000256" key="5">
    <source>
        <dbReference type="ARBA" id="ARBA00023965"/>
    </source>
</evidence>
<dbReference type="InterPro" id="IPR013783">
    <property type="entry name" value="Ig-like_fold"/>
</dbReference>
<evidence type="ECO:0000256" key="6">
    <source>
        <dbReference type="ARBA" id="ARBA00024062"/>
    </source>
</evidence>
<dbReference type="InterPro" id="IPR013780">
    <property type="entry name" value="Glyco_hydro_b"/>
</dbReference>
<dbReference type="Pfam" id="PF17967">
    <property type="entry name" value="Pullulanase_N2"/>
    <property type="match status" value="1"/>
</dbReference>
<comment type="catalytic activity">
    <reaction evidence="5">
        <text>Hydrolysis of (1-&gt;6)-alpha-D-glucosidic linkages in pullulan, amylopectin and glycogen, and in the alpha- and beta-limit dextrins of amylopectin and glycogen.</text>
        <dbReference type="EC" id="3.2.1.41"/>
    </reaction>
</comment>
<reference evidence="11" key="1">
    <citation type="journal article" date="2019" name="Int. J. Syst. Evol. Microbiol.">
        <title>The Global Catalogue of Microorganisms (GCM) 10K type strain sequencing project: providing services to taxonomists for standard genome sequencing and annotation.</title>
        <authorList>
            <consortium name="The Broad Institute Genomics Platform"/>
            <consortium name="The Broad Institute Genome Sequencing Center for Infectious Disease"/>
            <person name="Wu L."/>
            <person name="Ma J."/>
        </authorList>
    </citation>
    <scope>NUCLEOTIDE SEQUENCE [LARGE SCALE GENOMIC DNA]</scope>
    <source>
        <strain evidence="11">CECT 7297</strain>
    </source>
</reference>
<dbReference type="SUPFAM" id="SSF51445">
    <property type="entry name" value="(Trans)glycosidases"/>
    <property type="match status" value="1"/>
</dbReference>
<evidence type="ECO:0000256" key="1">
    <source>
        <dbReference type="ARBA" id="ARBA00008061"/>
    </source>
</evidence>
<dbReference type="SUPFAM" id="SSF51011">
    <property type="entry name" value="Glycosyl hydrolase domain"/>
    <property type="match status" value="1"/>
</dbReference>
<keyword evidence="2" id="KW-0732">Signal</keyword>
<dbReference type="CDD" id="cd02860">
    <property type="entry name" value="E_set_Pullulanase"/>
    <property type="match status" value="1"/>
</dbReference>
<dbReference type="Gene3D" id="2.60.40.1110">
    <property type="match status" value="1"/>
</dbReference>
<organism evidence="10 11">
    <name type="scientific">Marinobacter lacisalsi</name>
    <dbReference type="NCBI Taxonomy" id="475979"/>
    <lineage>
        <taxon>Bacteria</taxon>
        <taxon>Pseudomonadati</taxon>
        <taxon>Pseudomonadota</taxon>
        <taxon>Gammaproteobacteria</taxon>
        <taxon>Pseudomonadales</taxon>
        <taxon>Marinobacteraceae</taxon>
        <taxon>Marinobacter</taxon>
    </lineage>
</organism>
<comment type="similarity">
    <text evidence="1">Belongs to the glycosyl hydrolase 13 family.</text>
</comment>
<dbReference type="Gene3D" id="2.60.40.1180">
    <property type="entry name" value="Golgi alpha-mannosidase II"/>
    <property type="match status" value="1"/>
</dbReference>
<sequence length="1066" mass="117806">MNPLQLMAGIILATIVLTGCPENNPEEVADDDGLIDPHDQQAVLYYKRADGDYDDWGLHLWNTEACNGLARSTDWSQPKLADGVDPEHGAYYRIALTAHAQCINFTIHKGDESDLGGVNQMWSFDEYGRRLFTVSGYNHLSSTPFDEPPIRIVGASAHWLDSQTLVWYDNTPTNVELVYSRNAGIELDSDNNKVTGGKSVPLTPATLSDDLKARFPHLADSAAFTVPIDPQTREEALKGQVVAVARNSAGEIMDATEVQTPGVLDDLYAYDDDLGVIFTGNGPLFRLWAPTAQKVRLHAFDANRKLLPGFPKSMAEVKGVWRYQGNHSLDRAYYQYEVTVYHPLTRQVETLMTTDPYAVSLSRNSQYAQVVNLTDTDLKPAGWNDQSTPTVANPEDIVIYESHVRDFSAHDETVSQELRGKYLAFTETGSDGMRHLSDLTEAGITHLHLLPTFDIATVSEDTAATVDINDSFQVLCNASETAAEQWSEYCGSQTIRSVLQSLDPATGDAQALYDTLRGKDSFNWGYDPWHYTVPEGSYATDAEGSNRILEFRRLVQSLNELGLNVVMDVVYNHTNASGVSDKSVLDRIVPGYYHRRDPATGNVEQSSCCENTASEHAMMQKLMIDSLVTWAQHYRISGFRFDLMGHHMRHNMTQALEAVRAVDPDTYFYGEAWNFGEVKDNARGTNAIQPNMGGTGIGSFNDRARDAVRGGGPFDGGQALRQRQGFGNGLYVQPNELNIGSDAEKARLLERADWIRSGIAGGLADYVFETADGTVKAARNVDYHDQRTGYTADPQELVNYVSKHDNQTLWDNNQYKVTSSATLTTRARMQIVSLSVPTLSQGIPFLHMGSEILRSKSMQRDSYDSGDWFNEIDFSLTSTTWNRGLPRETKDGGNWNLIKQIIQDSNARPDTSSMLAAKSQFEDLLKVRRSSPLFRLTSAAAVQARLQFHNTGPSQIPGVIAYSIDDSTHAGDDLDPQRDSVMVIMNATPQVQTLDSDLSGFRLHPSQQTGDATTARASFNSGQFAVPAWTTAVFEQPQIGGQGEGVPVSNVMTLVGDAADEDRTRH</sequence>
<dbReference type="InterPro" id="IPR041111">
    <property type="entry name" value="Pullulanase_Ins"/>
</dbReference>
<dbReference type="Proteomes" id="UP001595798">
    <property type="component" value="Unassembled WGS sequence"/>
</dbReference>
<evidence type="ECO:0000256" key="4">
    <source>
        <dbReference type="ARBA" id="ARBA00023295"/>
    </source>
</evidence>
<evidence type="ECO:0000256" key="8">
    <source>
        <dbReference type="ARBA" id="ARBA00031076"/>
    </source>
</evidence>
<dbReference type="EC" id="3.2.1.41" evidence="6"/>
<dbReference type="CDD" id="cd10315">
    <property type="entry name" value="CBM41_pullulanase"/>
    <property type="match status" value="1"/>
</dbReference>
<dbReference type="CDD" id="cd11341">
    <property type="entry name" value="AmyAc_Pullulanase_LD-like"/>
    <property type="match status" value="1"/>
</dbReference>